<feature type="non-terminal residue" evidence="1">
    <location>
        <position position="59"/>
    </location>
</feature>
<keyword evidence="2" id="KW-1185">Reference proteome</keyword>
<organism evidence="1 2">
    <name type="scientific">Dentiscutata erythropus</name>
    <dbReference type="NCBI Taxonomy" id="1348616"/>
    <lineage>
        <taxon>Eukaryota</taxon>
        <taxon>Fungi</taxon>
        <taxon>Fungi incertae sedis</taxon>
        <taxon>Mucoromycota</taxon>
        <taxon>Glomeromycotina</taxon>
        <taxon>Glomeromycetes</taxon>
        <taxon>Diversisporales</taxon>
        <taxon>Gigasporaceae</taxon>
        <taxon>Dentiscutata</taxon>
    </lineage>
</organism>
<comment type="caution">
    <text evidence="1">The sequence shown here is derived from an EMBL/GenBank/DDBJ whole genome shotgun (WGS) entry which is preliminary data.</text>
</comment>
<dbReference type="Proteomes" id="UP000789405">
    <property type="component" value="Unassembled WGS sequence"/>
</dbReference>
<evidence type="ECO:0000313" key="1">
    <source>
        <dbReference type="EMBL" id="CAG8804478.1"/>
    </source>
</evidence>
<protein>
    <submittedName>
        <fullName evidence="1">20828_t:CDS:1</fullName>
    </submittedName>
</protein>
<proteinExistence type="predicted"/>
<sequence length="59" mass="6630">MNQSQPSIPQLLVPQPLIPQPLIPQPPQLLVHQLLMPQNAITSSFDDLSAEKKYENLTK</sequence>
<dbReference type="AlphaFoldDB" id="A0A9N9K0C0"/>
<evidence type="ECO:0000313" key="2">
    <source>
        <dbReference type="Proteomes" id="UP000789405"/>
    </source>
</evidence>
<accession>A0A9N9K0C0</accession>
<reference evidence="1" key="1">
    <citation type="submission" date="2021-06" db="EMBL/GenBank/DDBJ databases">
        <authorList>
            <person name="Kallberg Y."/>
            <person name="Tangrot J."/>
            <person name="Rosling A."/>
        </authorList>
    </citation>
    <scope>NUCLEOTIDE SEQUENCE</scope>
    <source>
        <strain evidence="1">MA453B</strain>
    </source>
</reference>
<gene>
    <name evidence="1" type="ORF">DERYTH_LOCUS24110</name>
</gene>
<name>A0A9N9K0C0_9GLOM</name>
<dbReference type="EMBL" id="CAJVPY010039018">
    <property type="protein sequence ID" value="CAG8804478.1"/>
    <property type="molecule type" value="Genomic_DNA"/>
</dbReference>